<proteinExistence type="predicted"/>
<evidence type="ECO:0000259" key="1">
    <source>
        <dbReference type="Pfam" id="PF13435"/>
    </source>
</evidence>
<organism evidence="2">
    <name type="scientific">Desulfofervidus auxilii</name>
    <dbReference type="NCBI Taxonomy" id="1621989"/>
    <lineage>
        <taxon>Bacteria</taxon>
        <taxon>Pseudomonadati</taxon>
        <taxon>Thermodesulfobacteriota</taxon>
        <taxon>Candidatus Desulfofervidia</taxon>
        <taxon>Candidatus Desulfofervidales</taxon>
        <taxon>Candidatus Desulfofervidaceae</taxon>
        <taxon>Candidatus Desulfofervidus</taxon>
    </lineage>
</organism>
<reference evidence="2" key="1">
    <citation type="journal article" date="2020" name="mSystems">
        <title>Genome- and Community-Level Interaction Insights into Carbon Utilization and Element Cycling Functions of Hydrothermarchaeota in Hydrothermal Sediment.</title>
        <authorList>
            <person name="Zhou Z."/>
            <person name="Liu Y."/>
            <person name="Xu W."/>
            <person name="Pan J."/>
            <person name="Luo Z.H."/>
            <person name="Li M."/>
        </authorList>
    </citation>
    <scope>NUCLEOTIDE SEQUENCE [LARGE SCALE GENOMIC DNA]</scope>
    <source>
        <strain evidence="2">HyVt-389</strain>
    </source>
</reference>
<dbReference type="AlphaFoldDB" id="A0A7C2A540"/>
<dbReference type="EMBL" id="DRIH01000261">
    <property type="protein sequence ID" value="HEC68574.1"/>
    <property type="molecule type" value="Genomic_DNA"/>
</dbReference>
<protein>
    <submittedName>
        <fullName evidence="2">Cytochrome C</fullName>
    </submittedName>
</protein>
<sequence>MKRYVFIFLGILFAILSSKVLWSKDVKKYVGSEACKECHETEYNNFMKYAKKPKSYESIAKMRKGLTESEIEGCYKCHTTGYGRPSGFISPERTPNLRNASCEVCHGPGSVHVESGDPADIKGKLDIKDCEACHVAERVEAFEYKPLIYGGAH</sequence>
<evidence type="ECO:0000313" key="2">
    <source>
        <dbReference type="EMBL" id="HEC68574.1"/>
    </source>
</evidence>
<comment type="caution">
    <text evidence="2">The sequence shown here is derived from an EMBL/GenBank/DDBJ whole genome shotgun (WGS) entry which is preliminary data.</text>
</comment>
<accession>A0A7C2A540</accession>
<name>A0A7C2A540_DESA2</name>
<dbReference type="Proteomes" id="UP000885738">
    <property type="component" value="Unassembled WGS sequence"/>
</dbReference>
<dbReference type="InterPro" id="IPR023155">
    <property type="entry name" value="Cyt_c-552/4"/>
</dbReference>
<dbReference type="SUPFAM" id="SSF48695">
    <property type="entry name" value="Multiheme cytochromes"/>
    <property type="match status" value="1"/>
</dbReference>
<dbReference type="Gene3D" id="1.10.1130.10">
    <property type="entry name" value="Flavocytochrome C3, Chain A"/>
    <property type="match status" value="1"/>
</dbReference>
<dbReference type="InterPro" id="IPR036280">
    <property type="entry name" value="Multihaem_cyt_sf"/>
</dbReference>
<gene>
    <name evidence="2" type="ORF">ENI35_07210</name>
</gene>
<feature type="domain" description="Cytochrome c-552/4" evidence="1">
    <location>
        <begin position="34"/>
        <end position="107"/>
    </location>
</feature>
<dbReference type="Pfam" id="PF13435">
    <property type="entry name" value="Cytochrome_C554"/>
    <property type="match status" value="1"/>
</dbReference>